<gene>
    <name evidence="3" type="ORF">EWM64_g1219</name>
</gene>
<dbReference type="OrthoDB" id="37537at2759"/>
<dbReference type="SUPFAM" id="SSF51430">
    <property type="entry name" value="NAD(P)-linked oxidoreductase"/>
    <property type="match status" value="1"/>
</dbReference>
<evidence type="ECO:0000256" key="1">
    <source>
        <dbReference type="ARBA" id="ARBA00023002"/>
    </source>
</evidence>
<evidence type="ECO:0000259" key="2">
    <source>
        <dbReference type="Pfam" id="PF00248"/>
    </source>
</evidence>
<dbReference type="PANTHER" id="PTHR43625">
    <property type="entry name" value="AFLATOXIN B1 ALDEHYDE REDUCTASE"/>
    <property type="match status" value="1"/>
</dbReference>
<dbReference type="GO" id="GO:0005737">
    <property type="term" value="C:cytoplasm"/>
    <property type="evidence" value="ECO:0007669"/>
    <property type="project" value="TreeGrafter"/>
</dbReference>
<name>A0A4Z0A8E6_9AGAM</name>
<evidence type="ECO:0000313" key="3">
    <source>
        <dbReference type="EMBL" id="TFY82800.1"/>
    </source>
</evidence>
<dbReference type="GO" id="GO:0016491">
    <property type="term" value="F:oxidoreductase activity"/>
    <property type="evidence" value="ECO:0007669"/>
    <property type="project" value="UniProtKB-KW"/>
</dbReference>
<dbReference type="STRING" id="135208.A0A4Z0A8E6"/>
<sequence length="343" mass="37600">MPILTTTKLGGSASDVVLAKVGHGLMRMTWFPKDGVPTPDQEAFEAIKAGLDQLPPGVKMLLNSGGTSFLSHAAWHRRSLALKGEFYGHTPRTGNVELLSRFFEKYPDYQDKAFLSIKASLSRHAAGSTTDLSKLHLDNSPENARRCVDLVLEKLRGTKKIDHYEFGRILAGDSVEDNMRTLTALKAEGKFDHIGLSDCRAETVRRANAVVRITSNEIQVSPWSYNKEIRDAIETCGELGITVWAWSPIGKIVGDNKNNAITLALEEVAKKKNITLAQTCIAWVSSRGPHVMPLPGSSHKSRTLENLAAGDIVLPAENIAKIDEVVLANSDETARRIDDPHTN</sequence>
<dbReference type="PANTHER" id="PTHR43625:SF78">
    <property type="entry name" value="PYRIDOXAL REDUCTASE-RELATED"/>
    <property type="match status" value="1"/>
</dbReference>
<proteinExistence type="predicted"/>
<dbReference type="Pfam" id="PF00248">
    <property type="entry name" value="Aldo_ket_red"/>
    <property type="match status" value="1"/>
</dbReference>
<comment type="caution">
    <text evidence="3">The sequence shown here is derived from an EMBL/GenBank/DDBJ whole genome shotgun (WGS) entry which is preliminary data.</text>
</comment>
<dbReference type="InterPro" id="IPR023210">
    <property type="entry name" value="NADP_OxRdtase_dom"/>
</dbReference>
<feature type="domain" description="NADP-dependent oxidoreductase" evidence="2">
    <location>
        <begin position="86"/>
        <end position="325"/>
    </location>
</feature>
<dbReference type="InterPro" id="IPR036812">
    <property type="entry name" value="NAD(P)_OxRdtase_dom_sf"/>
</dbReference>
<organism evidence="3 4">
    <name type="scientific">Hericium alpestre</name>
    <dbReference type="NCBI Taxonomy" id="135208"/>
    <lineage>
        <taxon>Eukaryota</taxon>
        <taxon>Fungi</taxon>
        <taxon>Dikarya</taxon>
        <taxon>Basidiomycota</taxon>
        <taxon>Agaricomycotina</taxon>
        <taxon>Agaricomycetes</taxon>
        <taxon>Russulales</taxon>
        <taxon>Hericiaceae</taxon>
        <taxon>Hericium</taxon>
    </lineage>
</organism>
<protein>
    <recommendedName>
        <fullName evidence="2">NADP-dependent oxidoreductase domain-containing protein</fullName>
    </recommendedName>
</protein>
<dbReference type="AlphaFoldDB" id="A0A4Z0A8E6"/>
<keyword evidence="4" id="KW-1185">Reference proteome</keyword>
<reference evidence="3 4" key="1">
    <citation type="submission" date="2019-02" db="EMBL/GenBank/DDBJ databases">
        <title>Genome sequencing of the rare red list fungi Hericium alpestre (H. flagellum).</title>
        <authorList>
            <person name="Buettner E."/>
            <person name="Kellner H."/>
        </authorList>
    </citation>
    <scope>NUCLEOTIDE SEQUENCE [LARGE SCALE GENOMIC DNA]</scope>
    <source>
        <strain evidence="3 4">DSM 108284</strain>
    </source>
</reference>
<evidence type="ECO:0000313" key="4">
    <source>
        <dbReference type="Proteomes" id="UP000298061"/>
    </source>
</evidence>
<dbReference type="Gene3D" id="3.20.20.100">
    <property type="entry name" value="NADP-dependent oxidoreductase domain"/>
    <property type="match status" value="1"/>
</dbReference>
<dbReference type="Proteomes" id="UP000298061">
    <property type="component" value="Unassembled WGS sequence"/>
</dbReference>
<dbReference type="InterPro" id="IPR050791">
    <property type="entry name" value="Aldo-Keto_reductase"/>
</dbReference>
<keyword evidence="1" id="KW-0560">Oxidoreductase</keyword>
<dbReference type="EMBL" id="SFCI01000078">
    <property type="protein sequence ID" value="TFY82800.1"/>
    <property type="molecule type" value="Genomic_DNA"/>
</dbReference>
<accession>A0A4Z0A8E6</accession>